<evidence type="ECO:0000313" key="2">
    <source>
        <dbReference type="EMBL" id="MFC5343094.1"/>
    </source>
</evidence>
<dbReference type="InterPro" id="IPR041049">
    <property type="entry name" value="DUF5615"/>
</dbReference>
<accession>A0ABW0FNM7</accession>
<sequence length="118" mass="13116">MRFFVDECCPLRLAGRLRLHGHDVVHALEDRSGLADDEQAAFAWEQGRLLISADYDFAELAIRHGHAFLGLVLIGPHPNGLLPVADSLADRILAYGDDLAGYLTLLERDNTRRRLLGV</sequence>
<feature type="domain" description="DUF5615" evidence="1">
    <location>
        <begin position="1"/>
        <end position="76"/>
    </location>
</feature>
<reference evidence="3" key="1">
    <citation type="journal article" date="2019" name="Int. J. Syst. Evol. Microbiol.">
        <title>The Global Catalogue of Microorganisms (GCM) 10K type strain sequencing project: providing services to taxonomists for standard genome sequencing and annotation.</title>
        <authorList>
            <consortium name="The Broad Institute Genomics Platform"/>
            <consortium name="The Broad Institute Genome Sequencing Center for Infectious Disease"/>
            <person name="Wu L."/>
            <person name="Ma J."/>
        </authorList>
    </citation>
    <scope>NUCLEOTIDE SEQUENCE [LARGE SCALE GENOMIC DNA]</scope>
    <source>
        <strain evidence="3">JCM 12125</strain>
    </source>
</reference>
<evidence type="ECO:0000313" key="3">
    <source>
        <dbReference type="Proteomes" id="UP001596152"/>
    </source>
</evidence>
<protein>
    <submittedName>
        <fullName evidence="2">DUF5615 family PIN-like protein</fullName>
    </submittedName>
</protein>
<gene>
    <name evidence="2" type="ORF">ACFPIE_04160</name>
</gene>
<proteinExistence type="predicted"/>
<comment type="caution">
    <text evidence="2">The sequence shown here is derived from an EMBL/GenBank/DDBJ whole genome shotgun (WGS) entry which is preliminary data.</text>
</comment>
<keyword evidence="3" id="KW-1185">Reference proteome</keyword>
<dbReference type="Proteomes" id="UP001596152">
    <property type="component" value="Unassembled WGS sequence"/>
</dbReference>
<dbReference type="Pfam" id="PF18480">
    <property type="entry name" value="DUF5615"/>
    <property type="match status" value="1"/>
</dbReference>
<dbReference type="EMBL" id="JBHSLF010000009">
    <property type="protein sequence ID" value="MFC5343094.1"/>
    <property type="molecule type" value="Genomic_DNA"/>
</dbReference>
<name>A0ABW0FNM7_9CAUL</name>
<evidence type="ECO:0000259" key="1">
    <source>
        <dbReference type="Pfam" id="PF18480"/>
    </source>
</evidence>
<organism evidence="2 3">
    <name type="scientific">Brevundimonas staleyi</name>
    <dbReference type="NCBI Taxonomy" id="74326"/>
    <lineage>
        <taxon>Bacteria</taxon>
        <taxon>Pseudomonadati</taxon>
        <taxon>Pseudomonadota</taxon>
        <taxon>Alphaproteobacteria</taxon>
        <taxon>Caulobacterales</taxon>
        <taxon>Caulobacteraceae</taxon>
        <taxon>Brevundimonas</taxon>
    </lineage>
</organism>
<dbReference type="RefSeq" id="WP_374039090.1">
    <property type="nucleotide sequence ID" value="NZ_CP169082.1"/>
</dbReference>